<dbReference type="RefSeq" id="WP_013220545.1">
    <property type="nucleotide sequence ID" value="NC_014315.1"/>
</dbReference>
<evidence type="ECO:0000313" key="1">
    <source>
        <dbReference type="EMBL" id="ADJ28453.1"/>
    </source>
</evidence>
<reference evidence="1 2" key="1">
    <citation type="submission" date="2010-06" db="EMBL/GenBank/DDBJ databases">
        <title>Complete sequence of chromosome of Nitrosococcus watsoni C-113.</title>
        <authorList>
            <consortium name="US DOE Joint Genome Institute"/>
            <person name="Lucas S."/>
            <person name="Copeland A."/>
            <person name="Lapidus A."/>
            <person name="Cheng J.-F."/>
            <person name="Bruce D."/>
            <person name="Goodwin L."/>
            <person name="Pitluck S."/>
            <person name="Malfatti S.A."/>
            <person name="Chain P.S.G."/>
            <person name="Land M."/>
            <person name="Hauser L."/>
            <person name="Kyrpides N."/>
            <person name="Ivanova N."/>
            <person name="Cambell M.A."/>
            <person name="Heidelberg J.F."/>
            <person name="Klotz M.G."/>
            <person name="Woyke T."/>
        </authorList>
    </citation>
    <scope>NUCLEOTIDE SEQUENCE [LARGE SCALE GENOMIC DNA]</scope>
    <source>
        <strain evidence="1 2">C-113</strain>
    </source>
</reference>
<organism evidence="1 2">
    <name type="scientific">Nitrosococcus watsoni (strain C-113)</name>
    <dbReference type="NCBI Taxonomy" id="105559"/>
    <lineage>
        <taxon>Bacteria</taxon>
        <taxon>Pseudomonadati</taxon>
        <taxon>Pseudomonadota</taxon>
        <taxon>Gammaproteobacteria</taxon>
        <taxon>Chromatiales</taxon>
        <taxon>Chromatiaceae</taxon>
        <taxon>Nitrosococcus</taxon>
    </lineage>
</organism>
<proteinExistence type="predicted"/>
<gene>
    <name evidence="1" type="ordered locus">Nwat_1553</name>
</gene>
<dbReference type="KEGG" id="nwa:Nwat_1553"/>
<dbReference type="STRING" id="105559.Nwat_1553"/>
<dbReference type="AlphaFoldDB" id="D8K6C6"/>
<accession>D8K6C6</accession>
<sequence length="192" mass="22619">MKRIEDERIQFFLRHHKLIRQWAEIESEARKVINEFLQTLGYFAKDQQNSAPDSWKIYRNFNDSWPRILRFLPEWGESEGTLPRVSIGLEWYKPSVDLLSPTGSPYVGVRIDPNLQGSRILHDRLQESCQHCAQGYGFGSERWWPAFKSIPPSDEEFWKDLDAYRAQLDKEFEQAWELFAPIVSQTLRASSP</sequence>
<dbReference type="HOGENOM" id="CLU_1413878_0_0_6"/>
<dbReference type="OrthoDB" id="3239593at2"/>
<dbReference type="Proteomes" id="UP000000393">
    <property type="component" value="Chromosome"/>
</dbReference>
<keyword evidence="2" id="KW-1185">Reference proteome</keyword>
<dbReference type="EMBL" id="CP002086">
    <property type="protein sequence ID" value="ADJ28453.1"/>
    <property type="molecule type" value="Genomic_DNA"/>
</dbReference>
<name>D8K6C6_NITWC</name>
<dbReference type="eggNOG" id="ENOG502ZVNK">
    <property type="taxonomic scope" value="Bacteria"/>
</dbReference>
<evidence type="ECO:0000313" key="2">
    <source>
        <dbReference type="Proteomes" id="UP000000393"/>
    </source>
</evidence>
<protein>
    <submittedName>
        <fullName evidence="1">Uncharacterized protein</fullName>
    </submittedName>
</protein>